<organism evidence="2">
    <name type="scientific">Tuwongella immobilis</name>
    <dbReference type="NCBI Taxonomy" id="692036"/>
    <lineage>
        <taxon>Bacteria</taxon>
        <taxon>Pseudomonadati</taxon>
        <taxon>Planctomycetota</taxon>
        <taxon>Planctomycetia</taxon>
        <taxon>Gemmatales</taxon>
        <taxon>Gemmataceae</taxon>
        <taxon>Tuwongella</taxon>
    </lineage>
</organism>
<evidence type="ECO:0000313" key="3">
    <source>
        <dbReference type="Proteomes" id="UP000464378"/>
    </source>
</evidence>
<dbReference type="AlphaFoldDB" id="A0A6C2YHS8"/>
<dbReference type="EMBL" id="LR593887">
    <property type="protein sequence ID" value="VTR97601.1"/>
    <property type="molecule type" value="Genomic_DNA"/>
</dbReference>
<dbReference type="InParanoid" id="A0A6C2YHS8"/>
<dbReference type="RefSeq" id="WP_162656323.1">
    <property type="nucleotide sequence ID" value="NZ_LR593887.1"/>
</dbReference>
<protein>
    <submittedName>
        <fullName evidence="2">Marine sediment metagenome DNA, contig: S01H1_S00476</fullName>
    </submittedName>
</protein>
<dbReference type="Proteomes" id="UP000464378">
    <property type="component" value="Chromosome"/>
</dbReference>
<feature type="signal peptide" evidence="1">
    <location>
        <begin position="1"/>
        <end position="21"/>
    </location>
</feature>
<evidence type="ECO:0000256" key="1">
    <source>
        <dbReference type="SAM" id="SignalP"/>
    </source>
</evidence>
<keyword evidence="1" id="KW-0732">Signal</keyword>
<reference evidence="2" key="1">
    <citation type="submission" date="2019-04" db="EMBL/GenBank/DDBJ databases">
        <authorList>
            <consortium name="Science for Life Laboratories"/>
        </authorList>
    </citation>
    <scope>NUCLEOTIDE SEQUENCE</scope>
    <source>
        <strain evidence="2">MBLW1</strain>
    </source>
</reference>
<keyword evidence="3" id="KW-1185">Reference proteome</keyword>
<gene>
    <name evidence="2" type="ORF">GMBLW1_28720</name>
</gene>
<feature type="chain" id="PRO_5036172685" evidence="1">
    <location>
        <begin position="22"/>
        <end position="282"/>
    </location>
</feature>
<dbReference type="KEGG" id="tim:GMBLW1_28720"/>
<dbReference type="EMBL" id="LR586016">
    <property type="protein sequence ID" value="VIP01088.1"/>
    <property type="molecule type" value="Genomic_DNA"/>
</dbReference>
<sequence length="282" mass="31178">MTFTRLIAVAAMLACCGLSFADAPTRFRWQKGDTHRYKVEQVTQTSSTMRVDDTDNFKTLQVTTRFEAVKSWSVVDVDANGVATLQMSLTQLKVETKKPDGETSVFDSTKADPASVEGKEMMQYVNQPITTIRMDARGQLVEVKESKFGAPSRLEADLPFKLVLPEVALAQGATWARNYAIKMDPPQGTGESYDATQQYTVKQLSGTSVVVGMTTKLKNSALTAGELIPLCPLQPEGEITFASDSGRFEKARLKATHEIPNHLGVGTKYTYQMVYQEDRLEN</sequence>
<evidence type="ECO:0000313" key="2">
    <source>
        <dbReference type="EMBL" id="VIP01088.1"/>
    </source>
</evidence>
<name>A0A6C2YHS8_9BACT</name>
<proteinExistence type="predicted"/>
<accession>A0A6C2YHS8</accession>